<name>A0AAD7FHN8_9AGAR</name>
<keyword evidence="2" id="KW-1185">Reference proteome</keyword>
<gene>
    <name evidence="1" type="ORF">FB45DRAFT_928164</name>
</gene>
<organism evidence="1 2">
    <name type="scientific">Roridomyces roridus</name>
    <dbReference type="NCBI Taxonomy" id="1738132"/>
    <lineage>
        <taxon>Eukaryota</taxon>
        <taxon>Fungi</taxon>
        <taxon>Dikarya</taxon>
        <taxon>Basidiomycota</taxon>
        <taxon>Agaricomycotina</taxon>
        <taxon>Agaricomycetes</taxon>
        <taxon>Agaricomycetidae</taxon>
        <taxon>Agaricales</taxon>
        <taxon>Marasmiineae</taxon>
        <taxon>Mycenaceae</taxon>
        <taxon>Roridomyces</taxon>
    </lineage>
</organism>
<proteinExistence type="predicted"/>
<evidence type="ECO:0000313" key="2">
    <source>
        <dbReference type="Proteomes" id="UP001221142"/>
    </source>
</evidence>
<dbReference type="EMBL" id="JARKIF010000016">
    <property type="protein sequence ID" value="KAJ7621032.1"/>
    <property type="molecule type" value="Genomic_DNA"/>
</dbReference>
<evidence type="ECO:0000313" key="1">
    <source>
        <dbReference type="EMBL" id="KAJ7621032.1"/>
    </source>
</evidence>
<sequence>MASFSSHAALKSWMELNDQFVRSIAAAHRLRFLSDAIRNEGGMFNPSAGESLLRYLRGRTFLSPCLIFSPTSVATTEYVLAYTRAGSTTEPQIVFGYIRALAEGVRDTNWLGFDVKKSGSQMPQNPTLQPHFIKPLLLYLVGTKPEQDQVHIDYASSLGITVVALFSLDGLRRYVEANQDELYRIAATHRIRFIMQNVRVEHGVLTLSAGEDTIKYIRSQGFAAPVLVLASSTIANTRFVSLYGRAGSTADGRIVRGFVEALAQGVRDVEWVGFDSRK</sequence>
<dbReference type="Proteomes" id="UP001221142">
    <property type="component" value="Unassembled WGS sequence"/>
</dbReference>
<protein>
    <submittedName>
        <fullName evidence="1">Uncharacterized protein</fullName>
    </submittedName>
</protein>
<dbReference type="AlphaFoldDB" id="A0AAD7FHN8"/>
<reference evidence="1" key="1">
    <citation type="submission" date="2023-03" db="EMBL/GenBank/DDBJ databases">
        <title>Massive genome expansion in bonnet fungi (Mycena s.s.) driven by repeated elements and novel gene families across ecological guilds.</title>
        <authorList>
            <consortium name="Lawrence Berkeley National Laboratory"/>
            <person name="Harder C.B."/>
            <person name="Miyauchi S."/>
            <person name="Viragh M."/>
            <person name="Kuo A."/>
            <person name="Thoen E."/>
            <person name="Andreopoulos B."/>
            <person name="Lu D."/>
            <person name="Skrede I."/>
            <person name="Drula E."/>
            <person name="Henrissat B."/>
            <person name="Morin E."/>
            <person name="Kohler A."/>
            <person name="Barry K."/>
            <person name="LaButti K."/>
            <person name="Morin E."/>
            <person name="Salamov A."/>
            <person name="Lipzen A."/>
            <person name="Mereny Z."/>
            <person name="Hegedus B."/>
            <person name="Baldrian P."/>
            <person name="Stursova M."/>
            <person name="Weitz H."/>
            <person name="Taylor A."/>
            <person name="Grigoriev I.V."/>
            <person name="Nagy L.G."/>
            <person name="Martin F."/>
            <person name="Kauserud H."/>
        </authorList>
    </citation>
    <scope>NUCLEOTIDE SEQUENCE</scope>
    <source>
        <strain evidence="1">9284</strain>
    </source>
</reference>
<accession>A0AAD7FHN8</accession>
<comment type="caution">
    <text evidence="1">The sequence shown here is derived from an EMBL/GenBank/DDBJ whole genome shotgun (WGS) entry which is preliminary data.</text>
</comment>